<sequence length="60" mass="6747">MIQLDLFGGKPRIILPPDKPANTKPVVVKWFRICHDCVQTAITYLEKPVTIPAGTQFNLL</sequence>
<dbReference type="RefSeq" id="WP_097125202.1">
    <property type="nucleotide sequence ID" value="NZ_OCNH01000001.1"/>
</dbReference>
<evidence type="ECO:0000313" key="2">
    <source>
        <dbReference type="Proteomes" id="UP000219452"/>
    </source>
</evidence>
<dbReference type="AlphaFoldDB" id="A0A286FC66"/>
<protein>
    <submittedName>
        <fullName evidence="1">Uncharacterized protein</fullName>
    </submittedName>
</protein>
<evidence type="ECO:0000313" key="1">
    <source>
        <dbReference type="EMBL" id="SOD80827.1"/>
    </source>
</evidence>
<dbReference type="Proteomes" id="UP000219452">
    <property type="component" value="Unassembled WGS sequence"/>
</dbReference>
<gene>
    <name evidence="1" type="ORF">SAMN06269250_1580</name>
</gene>
<reference evidence="2" key="1">
    <citation type="submission" date="2017-09" db="EMBL/GenBank/DDBJ databases">
        <authorList>
            <person name="Varghese N."/>
            <person name="Submissions S."/>
        </authorList>
    </citation>
    <scope>NUCLEOTIDE SEQUENCE [LARGE SCALE GENOMIC DNA]</scope>
    <source>
        <strain evidence="2">DSM 29961</strain>
    </source>
</reference>
<organism evidence="1 2">
    <name type="scientific">Spirosoma fluviale</name>
    <dbReference type="NCBI Taxonomy" id="1597977"/>
    <lineage>
        <taxon>Bacteria</taxon>
        <taxon>Pseudomonadati</taxon>
        <taxon>Bacteroidota</taxon>
        <taxon>Cytophagia</taxon>
        <taxon>Cytophagales</taxon>
        <taxon>Cytophagaceae</taxon>
        <taxon>Spirosoma</taxon>
    </lineage>
</organism>
<dbReference type="EMBL" id="OCNH01000001">
    <property type="protein sequence ID" value="SOD80827.1"/>
    <property type="molecule type" value="Genomic_DNA"/>
</dbReference>
<proteinExistence type="predicted"/>
<accession>A0A286FC66</accession>
<name>A0A286FC66_9BACT</name>
<keyword evidence="2" id="KW-1185">Reference proteome</keyword>